<feature type="domain" description="N-acetyltransferase" evidence="3">
    <location>
        <begin position="1"/>
        <end position="168"/>
    </location>
</feature>
<dbReference type="InterPro" id="IPR000182">
    <property type="entry name" value="GNAT_dom"/>
</dbReference>
<evidence type="ECO:0000313" key="5">
    <source>
        <dbReference type="Proteomes" id="UP001501442"/>
    </source>
</evidence>
<gene>
    <name evidence="4" type="ORF">GCM10023196_008020</name>
</gene>
<keyword evidence="5" id="KW-1185">Reference proteome</keyword>
<dbReference type="PROSITE" id="PS51186">
    <property type="entry name" value="GNAT"/>
    <property type="match status" value="1"/>
</dbReference>
<evidence type="ECO:0000256" key="2">
    <source>
        <dbReference type="ARBA" id="ARBA00023315"/>
    </source>
</evidence>
<evidence type="ECO:0000256" key="1">
    <source>
        <dbReference type="ARBA" id="ARBA00022679"/>
    </source>
</evidence>
<comment type="caution">
    <text evidence="4">The sequence shown here is derived from an EMBL/GenBank/DDBJ whole genome shotgun (WGS) entry which is preliminary data.</text>
</comment>
<dbReference type="EMBL" id="BAABHK010000001">
    <property type="protein sequence ID" value="GAA4621170.1"/>
    <property type="molecule type" value="Genomic_DNA"/>
</dbReference>
<keyword evidence="1" id="KW-0808">Transferase</keyword>
<name>A0ABP8U3Y1_9ACTN</name>
<proteinExistence type="predicted"/>
<dbReference type="PANTHER" id="PTHR43877">
    <property type="entry name" value="AMINOALKYLPHOSPHONATE N-ACETYLTRANSFERASE-RELATED-RELATED"/>
    <property type="match status" value="1"/>
</dbReference>
<dbReference type="InterPro" id="IPR016181">
    <property type="entry name" value="Acyl_CoA_acyltransferase"/>
</dbReference>
<accession>A0ABP8U3Y1</accession>
<organism evidence="4 5">
    <name type="scientific">Actinoallomurus vinaceus</name>
    <dbReference type="NCBI Taxonomy" id="1080074"/>
    <lineage>
        <taxon>Bacteria</taxon>
        <taxon>Bacillati</taxon>
        <taxon>Actinomycetota</taxon>
        <taxon>Actinomycetes</taxon>
        <taxon>Streptosporangiales</taxon>
        <taxon>Thermomonosporaceae</taxon>
        <taxon>Actinoallomurus</taxon>
    </lineage>
</organism>
<dbReference type="SUPFAM" id="SSF55729">
    <property type="entry name" value="Acyl-CoA N-acyltransferases (Nat)"/>
    <property type="match status" value="1"/>
</dbReference>
<dbReference type="InterPro" id="IPR050832">
    <property type="entry name" value="Bact_Acetyltransf"/>
</dbReference>
<evidence type="ECO:0000259" key="3">
    <source>
        <dbReference type="PROSITE" id="PS51186"/>
    </source>
</evidence>
<evidence type="ECO:0000313" key="4">
    <source>
        <dbReference type="EMBL" id="GAA4621170.1"/>
    </source>
</evidence>
<dbReference type="Pfam" id="PF00583">
    <property type="entry name" value="Acetyltransf_1"/>
    <property type="match status" value="1"/>
</dbReference>
<dbReference type="Proteomes" id="UP001501442">
    <property type="component" value="Unassembled WGS sequence"/>
</dbReference>
<dbReference type="Gene3D" id="3.40.630.30">
    <property type="match status" value="1"/>
</dbReference>
<reference evidence="5" key="1">
    <citation type="journal article" date="2019" name="Int. J. Syst. Evol. Microbiol.">
        <title>The Global Catalogue of Microorganisms (GCM) 10K type strain sequencing project: providing services to taxonomists for standard genome sequencing and annotation.</title>
        <authorList>
            <consortium name="The Broad Institute Genomics Platform"/>
            <consortium name="The Broad Institute Genome Sequencing Center for Infectious Disease"/>
            <person name="Wu L."/>
            <person name="Ma J."/>
        </authorList>
    </citation>
    <scope>NUCLEOTIDE SEQUENCE [LARGE SCALE GENOMIC DNA]</scope>
    <source>
        <strain evidence="5">JCM 17939</strain>
    </source>
</reference>
<sequence>MTMWKLGPEPVGSPDATRLRREYYAEVASRYWKRPATSQEVDEGLAGDGADLLVPPAGQFVVGRYGGEAAACGGVLLLDTDTDTDTGTDTAELTRVYLRPAFRGKKGAGLLLEFLEEEARALGARRMVLNTRLDLIEARSLYVRHGYAEIPAYCTGPYVEICYGKDLRPDGSLGG</sequence>
<dbReference type="PANTHER" id="PTHR43877:SF2">
    <property type="entry name" value="AMINOALKYLPHOSPHONATE N-ACETYLTRANSFERASE-RELATED"/>
    <property type="match status" value="1"/>
</dbReference>
<keyword evidence="2" id="KW-0012">Acyltransferase</keyword>
<protein>
    <submittedName>
        <fullName evidence="4">GNAT family N-acetyltransferase</fullName>
    </submittedName>
</protein>